<evidence type="ECO:0008006" key="3">
    <source>
        <dbReference type="Google" id="ProtNLM"/>
    </source>
</evidence>
<gene>
    <name evidence="1" type="ORF">A6R68_21785</name>
</gene>
<dbReference type="Proteomes" id="UP000092124">
    <property type="component" value="Unassembled WGS sequence"/>
</dbReference>
<dbReference type="AlphaFoldDB" id="A0A1A6HP28"/>
<reference evidence="1 2" key="1">
    <citation type="submission" date="2016-06" db="EMBL/GenBank/DDBJ databases">
        <title>The Draft Genome Sequence and Annotation of the Desert Woodrat Neotoma lepida.</title>
        <authorList>
            <person name="Campbell M."/>
            <person name="Oakeson K.F."/>
            <person name="Yandell M."/>
            <person name="Halpert J.R."/>
            <person name="Dearing D."/>
        </authorList>
    </citation>
    <scope>NUCLEOTIDE SEQUENCE [LARGE SCALE GENOMIC DNA]</scope>
    <source>
        <strain evidence="1">417</strain>
        <tissue evidence="1">Liver</tissue>
    </source>
</reference>
<sequence>MQSKQSIEVAEQHFSLALQRKCLLSWFQFSQETLATRIAQADQLYSQLLCRRVIRSWLQYVNDLEKEVRKLCVHLLQKKVFRAWLTMVRDLKIESQRKLEIAAKHCDRKIFSVALQTWKAFVKLRKEERVKEERREQLRRKVADILPDFQMLTPS</sequence>
<evidence type="ECO:0000313" key="2">
    <source>
        <dbReference type="Proteomes" id="UP000092124"/>
    </source>
</evidence>
<protein>
    <recommendedName>
        <fullName evidence="3">Sfi1 spindle body domain-containing protein</fullName>
    </recommendedName>
</protein>
<organism evidence="1 2">
    <name type="scientific">Neotoma lepida</name>
    <name type="common">Desert woodrat</name>
    <dbReference type="NCBI Taxonomy" id="56216"/>
    <lineage>
        <taxon>Eukaryota</taxon>
        <taxon>Metazoa</taxon>
        <taxon>Chordata</taxon>
        <taxon>Craniata</taxon>
        <taxon>Vertebrata</taxon>
        <taxon>Euteleostomi</taxon>
        <taxon>Mammalia</taxon>
        <taxon>Eutheria</taxon>
        <taxon>Euarchontoglires</taxon>
        <taxon>Glires</taxon>
        <taxon>Rodentia</taxon>
        <taxon>Myomorpha</taxon>
        <taxon>Muroidea</taxon>
        <taxon>Cricetidae</taxon>
        <taxon>Neotominae</taxon>
        <taxon>Neotoma</taxon>
    </lineage>
</organism>
<dbReference type="PANTHER" id="PTHR22028">
    <property type="entry name" value="SFI1 SPINDLE BODY DOMAIN-CONTAINING PROTEIN-RELATED"/>
    <property type="match status" value="1"/>
</dbReference>
<dbReference type="InterPro" id="IPR052270">
    <property type="entry name" value="CACF_protein"/>
</dbReference>
<accession>A0A1A6HP28</accession>
<comment type="caution">
    <text evidence="1">The sequence shown here is derived from an EMBL/GenBank/DDBJ whole genome shotgun (WGS) entry which is preliminary data.</text>
</comment>
<dbReference type="PANTHER" id="PTHR22028:SF5">
    <property type="entry name" value="COILED-COIL DOMAIN-CONTAINING PROTEIN 191"/>
    <property type="match status" value="1"/>
</dbReference>
<keyword evidence="2" id="KW-1185">Reference proteome</keyword>
<evidence type="ECO:0000313" key="1">
    <source>
        <dbReference type="EMBL" id="OBS80011.1"/>
    </source>
</evidence>
<name>A0A1A6HP28_NEOLE</name>
<dbReference type="EMBL" id="LZPO01017558">
    <property type="protein sequence ID" value="OBS80011.1"/>
    <property type="molecule type" value="Genomic_DNA"/>
</dbReference>
<dbReference type="OrthoDB" id="6256972at2759"/>
<proteinExistence type="predicted"/>